<reference evidence="1" key="1">
    <citation type="journal article" date="2020" name="Nature">
        <title>Giant virus diversity and host interactions through global metagenomics.</title>
        <authorList>
            <person name="Schulz F."/>
            <person name="Roux S."/>
            <person name="Paez-Espino D."/>
            <person name="Jungbluth S."/>
            <person name="Walsh D.A."/>
            <person name="Denef V.J."/>
            <person name="McMahon K.D."/>
            <person name="Konstantinidis K.T."/>
            <person name="Eloe-Fadrosh E.A."/>
            <person name="Kyrpides N.C."/>
            <person name="Woyke T."/>
        </authorList>
    </citation>
    <scope>NUCLEOTIDE SEQUENCE</scope>
    <source>
        <strain evidence="1">GVMAG-M-3300023174-111</strain>
    </source>
</reference>
<protein>
    <recommendedName>
        <fullName evidence="2">DUF262 domain-containing protein</fullName>
    </recommendedName>
</protein>
<sequence length="616" mass="71984">MTGKQVTSAVWSVSFVVDKIDSNEMRKPHFQRKKKWLVQPKDSTPNEHDFILFLYEIKHSVDAITFGKRIVSDKVYYTNIDGNNRLNALHHYMKTPFDIFPKKLDNIILFFKSINTLSHDEIHIIIKSIQETTYTTIICYRRAINFFATLGLSELYDKKLQSYGYAIDDEMQQIKDSILVDGKDFSEVVKINVNLFEGYNEEELNKVFADTNKYKCSLTETELLASCLYDVKDFIILDSTIRMEIRKNIQQYYIDKSKGEALSCFEFGDDEDINAHDFVVGFQNYCAGKYSIIEKVDTKGLSLFFKLYKTMNNGFGGKFTTDNINRFIDDMNNACILLQRIIDKIFSQQVNSKLFNATCEKKVTTLKKNNIYIILSSIIGFINKGILDSYIINIIEKTLLYHFFCSDVHDKIKREQYSIHDKIRYIAGGAYIDGVAKHMISNPELICTITEENMKSIIATLCDESVHEYDRTLENGNKKKDKRRDRKFFEKTLFLYYYKSKVPVNLLNNTFWLEHILPFSSTWNNQIDIDRLGNVVPIIDEINIKRGNKHINEYVKIDKDGKFIRFIDVIPSDSDYNNIIDHTPRTPHIIDNEKYNQLCTNNEAIYINNFIQQMFP</sequence>
<dbReference type="EMBL" id="MN739530">
    <property type="protein sequence ID" value="QHT10929.1"/>
    <property type="molecule type" value="Genomic_DNA"/>
</dbReference>
<proteinExistence type="predicted"/>
<name>A0A6C0D4U5_9ZZZZ</name>
<organism evidence="1">
    <name type="scientific">viral metagenome</name>
    <dbReference type="NCBI Taxonomy" id="1070528"/>
    <lineage>
        <taxon>unclassified sequences</taxon>
        <taxon>metagenomes</taxon>
        <taxon>organismal metagenomes</taxon>
    </lineage>
</organism>
<dbReference type="AlphaFoldDB" id="A0A6C0D4U5"/>
<evidence type="ECO:0008006" key="2">
    <source>
        <dbReference type="Google" id="ProtNLM"/>
    </source>
</evidence>
<accession>A0A6C0D4U5</accession>
<evidence type="ECO:0000313" key="1">
    <source>
        <dbReference type="EMBL" id="QHT10929.1"/>
    </source>
</evidence>